<organism evidence="1 2">
    <name type="scientific">Cricetulus griseus</name>
    <name type="common">Chinese hamster</name>
    <name type="synonym">Cricetulus barabensis griseus</name>
    <dbReference type="NCBI Taxonomy" id="10029"/>
    <lineage>
        <taxon>Eukaryota</taxon>
        <taxon>Metazoa</taxon>
        <taxon>Chordata</taxon>
        <taxon>Craniata</taxon>
        <taxon>Vertebrata</taxon>
        <taxon>Euteleostomi</taxon>
        <taxon>Mammalia</taxon>
        <taxon>Eutheria</taxon>
        <taxon>Euarchontoglires</taxon>
        <taxon>Glires</taxon>
        <taxon>Rodentia</taxon>
        <taxon>Myomorpha</taxon>
        <taxon>Muroidea</taxon>
        <taxon>Cricetidae</taxon>
        <taxon>Cricetinae</taxon>
        <taxon>Cricetulus</taxon>
    </lineage>
</organism>
<proteinExistence type="predicted"/>
<dbReference type="InParanoid" id="G3H719"/>
<protein>
    <submittedName>
        <fullName evidence="1">Uncharacterized protein</fullName>
    </submittedName>
</protein>
<gene>
    <name evidence="1" type="ORF">I79_006144</name>
</gene>
<sequence>MYVCIYLVFQTGFFYRFLGYYPENLFELRDPPAAASRVLGLKACVTNAQPISQTLTTFCWYSIPHLNTSYIITFLDYSHSLTPTLHTLSTHWACES</sequence>
<dbReference type="EMBL" id="JH000186">
    <property type="protein sequence ID" value="EGV95041.1"/>
    <property type="molecule type" value="Genomic_DNA"/>
</dbReference>
<dbReference type="AlphaFoldDB" id="G3H719"/>
<evidence type="ECO:0000313" key="2">
    <source>
        <dbReference type="Proteomes" id="UP000001075"/>
    </source>
</evidence>
<reference evidence="2" key="1">
    <citation type="journal article" date="2011" name="Nat. Biotechnol.">
        <title>The genomic sequence of the Chinese hamster ovary (CHO)-K1 cell line.</title>
        <authorList>
            <person name="Xu X."/>
            <person name="Nagarajan H."/>
            <person name="Lewis N.E."/>
            <person name="Pan S."/>
            <person name="Cai Z."/>
            <person name="Liu X."/>
            <person name="Chen W."/>
            <person name="Xie M."/>
            <person name="Wang W."/>
            <person name="Hammond S."/>
            <person name="Andersen M.R."/>
            <person name="Neff N."/>
            <person name="Passarelli B."/>
            <person name="Koh W."/>
            <person name="Fan H.C."/>
            <person name="Wang J."/>
            <person name="Gui Y."/>
            <person name="Lee K.H."/>
            <person name="Betenbaugh M.J."/>
            <person name="Quake S.R."/>
            <person name="Famili I."/>
            <person name="Palsson B.O."/>
            <person name="Wang J."/>
        </authorList>
    </citation>
    <scope>NUCLEOTIDE SEQUENCE [LARGE SCALE GENOMIC DNA]</scope>
    <source>
        <strain evidence="2">CHO K1 cell line</strain>
    </source>
</reference>
<evidence type="ECO:0000313" key="1">
    <source>
        <dbReference type="EMBL" id="EGV95041.1"/>
    </source>
</evidence>
<name>G3H719_CRIGR</name>
<accession>G3H719</accession>
<dbReference type="Proteomes" id="UP000001075">
    <property type="component" value="Unassembled WGS sequence"/>
</dbReference>